<dbReference type="RefSeq" id="WP_203761369.1">
    <property type="nucleotide sequence ID" value="NZ_BAAABO010000029.1"/>
</dbReference>
<proteinExistence type="predicted"/>
<sequence length="166" mass="18657">MIKQLSQIEDEIAYQVGSVIIKLKWVNHDAYAVTVYNGTDRIEDNCGSYPTEAEARLIARGYAEMYKAEHDAKPTSLADYRQTSRVQPTRSRVHTKPLTAAELARVRAHRNGVVTLLPGQPWTMLRAIVRRGYADQPDGHRPGQKYTQIRLNARGLAAIENEEVAA</sequence>
<evidence type="ECO:0000313" key="2">
    <source>
        <dbReference type="Proteomes" id="UP000609879"/>
    </source>
</evidence>
<comment type="caution">
    <text evidence="1">The sequence shown here is derived from an EMBL/GenBank/DDBJ whole genome shotgun (WGS) entry which is preliminary data.</text>
</comment>
<reference evidence="1 2" key="1">
    <citation type="submission" date="2021-01" db="EMBL/GenBank/DDBJ databases">
        <title>Whole genome shotgun sequence of Actinoplanes deccanensis NBRC 13994.</title>
        <authorList>
            <person name="Komaki H."/>
            <person name="Tamura T."/>
        </authorList>
    </citation>
    <scope>NUCLEOTIDE SEQUENCE [LARGE SCALE GENOMIC DNA]</scope>
    <source>
        <strain evidence="1 2">NBRC 13994</strain>
    </source>
</reference>
<evidence type="ECO:0000313" key="1">
    <source>
        <dbReference type="EMBL" id="GID73450.1"/>
    </source>
</evidence>
<keyword evidence="2" id="KW-1185">Reference proteome</keyword>
<name>A0ABQ3Y0E9_9ACTN</name>
<gene>
    <name evidence="1" type="ORF">Ade02nite_20910</name>
</gene>
<dbReference type="Proteomes" id="UP000609879">
    <property type="component" value="Unassembled WGS sequence"/>
</dbReference>
<protein>
    <submittedName>
        <fullName evidence="1">Uncharacterized protein</fullName>
    </submittedName>
</protein>
<dbReference type="EMBL" id="BOMI01000033">
    <property type="protein sequence ID" value="GID73450.1"/>
    <property type="molecule type" value="Genomic_DNA"/>
</dbReference>
<organism evidence="1 2">
    <name type="scientific">Paractinoplanes deccanensis</name>
    <dbReference type="NCBI Taxonomy" id="113561"/>
    <lineage>
        <taxon>Bacteria</taxon>
        <taxon>Bacillati</taxon>
        <taxon>Actinomycetota</taxon>
        <taxon>Actinomycetes</taxon>
        <taxon>Micromonosporales</taxon>
        <taxon>Micromonosporaceae</taxon>
        <taxon>Paractinoplanes</taxon>
    </lineage>
</organism>
<accession>A0ABQ3Y0E9</accession>